<protein>
    <recommendedName>
        <fullName evidence="3">Ig-like domain-containing protein</fullName>
    </recommendedName>
</protein>
<dbReference type="RefSeq" id="WP_231004097.1">
    <property type="nucleotide sequence ID" value="NZ_JAJNEC010000005.1"/>
</dbReference>
<proteinExistence type="predicted"/>
<organism evidence="1 2">
    <name type="scientific">Niabella pedocola</name>
    <dbReference type="NCBI Taxonomy" id="1752077"/>
    <lineage>
        <taxon>Bacteria</taxon>
        <taxon>Pseudomonadati</taxon>
        <taxon>Bacteroidota</taxon>
        <taxon>Chitinophagia</taxon>
        <taxon>Chitinophagales</taxon>
        <taxon>Chitinophagaceae</taxon>
        <taxon>Niabella</taxon>
    </lineage>
</organism>
<keyword evidence="2" id="KW-1185">Reference proteome</keyword>
<evidence type="ECO:0000313" key="1">
    <source>
        <dbReference type="EMBL" id="MCD2422820.1"/>
    </source>
</evidence>
<reference evidence="1 2" key="1">
    <citation type="submission" date="2021-11" db="EMBL/GenBank/DDBJ databases">
        <title>Genomic of Niabella pedocola.</title>
        <authorList>
            <person name="Wu T."/>
        </authorList>
    </citation>
    <scope>NUCLEOTIDE SEQUENCE [LARGE SCALE GENOMIC DNA]</scope>
    <source>
        <strain evidence="1 2">JCM 31011</strain>
    </source>
</reference>
<dbReference type="EMBL" id="JAJNEC010000005">
    <property type="protein sequence ID" value="MCD2422820.1"/>
    <property type="molecule type" value="Genomic_DNA"/>
</dbReference>
<gene>
    <name evidence="1" type="ORF">LQ567_08615</name>
</gene>
<evidence type="ECO:0008006" key="3">
    <source>
        <dbReference type="Google" id="ProtNLM"/>
    </source>
</evidence>
<evidence type="ECO:0000313" key="2">
    <source>
        <dbReference type="Proteomes" id="UP001199816"/>
    </source>
</evidence>
<comment type="caution">
    <text evidence="1">The sequence shown here is derived from an EMBL/GenBank/DDBJ whole genome shotgun (WGS) entry which is preliminary data.</text>
</comment>
<name>A0ABS8PNY3_9BACT</name>
<dbReference type="Proteomes" id="UP001199816">
    <property type="component" value="Unassembled WGS sequence"/>
</dbReference>
<accession>A0ABS8PNY3</accession>
<sequence length="406" mass="42359">MMIILLMFGINKGYAQPLLAGDIAFVGYNAINSNNNESSFTFVVLKTGGIANNTIINFTDNGWNTALSPAALGTAEGIIQWKSTGALSQFAQVTIKATGQASSVLSASAGNVSYSGSGLFILSVGGDQVLAFQGTAASPTFIAGIHMNSEILSGTQLASTYAGWDNIGGTSWSYIQTRSALPPGLTTGVNAIMGLLSPGTNGAEFDNGIVKCTATSAGSLATLRAQLNNPNNWDLKNEGLVPYPLPTTCAFSIALPVSFGPATASVQNGVLQVNWTTESEKQSDHFDVEASVDGLAFQKIGSVASKAAAGNEATELHYQFEIDLQSENALLGAGMASILGLIIAAGRRRITVQALLALACIVLIIASCSKEASVPVDKDKELYIRIRQVDRDGTIQYSKVFKAGID</sequence>